<feature type="region of interest" description="Disordered" evidence="2">
    <location>
        <begin position="1"/>
        <end position="59"/>
    </location>
</feature>
<evidence type="ECO:0000313" key="4">
    <source>
        <dbReference type="EMBL" id="CAI4214245.1"/>
    </source>
</evidence>
<feature type="compositionally biased region" description="Acidic residues" evidence="2">
    <location>
        <begin position="43"/>
        <end position="56"/>
    </location>
</feature>
<dbReference type="Gene3D" id="3.40.50.300">
    <property type="entry name" value="P-loop containing nucleotide triphosphate hydrolases"/>
    <property type="match status" value="1"/>
</dbReference>
<dbReference type="InterPro" id="IPR027417">
    <property type="entry name" value="P-loop_NTPase"/>
</dbReference>
<feature type="compositionally biased region" description="Basic residues" evidence="2">
    <location>
        <begin position="337"/>
        <end position="354"/>
    </location>
</feature>
<dbReference type="Pfam" id="PF00005">
    <property type="entry name" value="ABC_tran"/>
    <property type="match status" value="1"/>
</dbReference>
<dbReference type="Proteomes" id="UP000838763">
    <property type="component" value="Unassembled WGS sequence"/>
</dbReference>
<dbReference type="PROSITE" id="PS50893">
    <property type="entry name" value="ABC_TRANSPORTER_2"/>
    <property type="match status" value="1"/>
</dbReference>
<feature type="domain" description="ABC transporter" evidence="3">
    <location>
        <begin position="69"/>
        <end position="317"/>
    </location>
</feature>
<sequence length="354" mass="39371">MQVSDSEGTLGDLISTPPNGRAKKNEKPTARKATDQFHSSSDTDVDVEVEAQDDNDSTGKDYIQKKLTLTFKSVTVLVKAAEEALGETLWSRVDPTQLVGLRGGSGCTSLLRVLSNHRESFSEVQGEVRYGSMTHKQARGYRQQIVFNTEDDIHFPTMTVNQTMKFALKNKVPRDRPAEVEKKNDFVKGKRTGILDALGIGHTQKTLVGNEFIRGVSGGERKRVSLAEVMASQSPVQFWDQPTRGLDSKTALEFAATLREQADRNGRTVVATMYQAGNGIYDKFDKVLVLAEGRVIYYGPRVLAKSYFENLGFVSPRGQHRRLLNISHGGDRGDHRSRVRGPSAHHTRRVRGRV</sequence>
<dbReference type="GO" id="GO:0016887">
    <property type="term" value="F:ATP hydrolysis activity"/>
    <property type="evidence" value="ECO:0007669"/>
    <property type="project" value="InterPro"/>
</dbReference>
<dbReference type="PANTHER" id="PTHR19241">
    <property type="entry name" value="ATP-BINDING CASSETTE TRANSPORTER"/>
    <property type="match status" value="1"/>
</dbReference>
<dbReference type="GO" id="GO:0005524">
    <property type="term" value="F:ATP binding"/>
    <property type="evidence" value="ECO:0007669"/>
    <property type="project" value="InterPro"/>
</dbReference>
<dbReference type="PROSITE" id="PS00211">
    <property type="entry name" value="ABC_TRANSPORTER_1"/>
    <property type="match status" value="1"/>
</dbReference>
<dbReference type="EMBL" id="CALLCH030000010">
    <property type="protein sequence ID" value="CAI4214245.1"/>
    <property type="molecule type" value="Genomic_DNA"/>
</dbReference>
<accession>A0A9P1H294</accession>
<reference evidence="4" key="1">
    <citation type="submission" date="2022-11" db="EMBL/GenBank/DDBJ databases">
        <authorList>
            <person name="Scott C."/>
            <person name="Bruce N."/>
        </authorList>
    </citation>
    <scope>NUCLEOTIDE SEQUENCE</scope>
</reference>
<dbReference type="InterPro" id="IPR003439">
    <property type="entry name" value="ABC_transporter-like_ATP-bd"/>
</dbReference>
<proteinExistence type="predicted"/>
<dbReference type="SUPFAM" id="SSF52540">
    <property type="entry name" value="P-loop containing nucleoside triphosphate hydrolases"/>
    <property type="match status" value="1"/>
</dbReference>
<evidence type="ECO:0000256" key="2">
    <source>
        <dbReference type="SAM" id="MobiDB-lite"/>
    </source>
</evidence>
<protein>
    <recommendedName>
        <fullName evidence="3">ABC transporter domain-containing protein</fullName>
    </recommendedName>
</protein>
<name>A0A9P1H294_9PEZI</name>
<feature type="compositionally biased region" description="Basic and acidic residues" evidence="2">
    <location>
        <begin position="23"/>
        <end position="35"/>
    </location>
</feature>
<dbReference type="OrthoDB" id="245989at2759"/>
<keyword evidence="1" id="KW-0813">Transport</keyword>
<evidence type="ECO:0000256" key="1">
    <source>
        <dbReference type="ARBA" id="ARBA00022448"/>
    </source>
</evidence>
<evidence type="ECO:0000259" key="3">
    <source>
        <dbReference type="PROSITE" id="PS50893"/>
    </source>
</evidence>
<keyword evidence="5" id="KW-1185">Reference proteome</keyword>
<gene>
    <name evidence="4" type="ORF">PPNO1_LOCUS3976</name>
</gene>
<organism evidence="4 5">
    <name type="scientific">Parascedosporium putredinis</name>
    <dbReference type="NCBI Taxonomy" id="1442378"/>
    <lineage>
        <taxon>Eukaryota</taxon>
        <taxon>Fungi</taxon>
        <taxon>Dikarya</taxon>
        <taxon>Ascomycota</taxon>
        <taxon>Pezizomycotina</taxon>
        <taxon>Sordariomycetes</taxon>
        <taxon>Hypocreomycetidae</taxon>
        <taxon>Microascales</taxon>
        <taxon>Microascaceae</taxon>
        <taxon>Parascedosporium</taxon>
    </lineage>
</organism>
<comment type="caution">
    <text evidence="4">The sequence shown here is derived from an EMBL/GenBank/DDBJ whole genome shotgun (WGS) entry which is preliminary data.</text>
</comment>
<dbReference type="InterPro" id="IPR017871">
    <property type="entry name" value="ABC_transporter-like_CS"/>
</dbReference>
<evidence type="ECO:0000313" key="5">
    <source>
        <dbReference type="Proteomes" id="UP000838763"/>
    </source>
</evidence>
<feature type="region of interest" description="Disordered" evidence="2">
    <location>
        <begin position="324"/>
        <end position="354"/>
    </location>
</feature>
<dbReference type="AlphaFoldDB" id="A0A9P1H294"/>